<dbReference type="EMBL" id="CP048409">
    <property type="protein sequence ID" value="QIA08390.1"/>
    <property type="molecule type" value="Genomic_DNA"/>
</dbReference>
<reference evidence="5 6" key="1">
    <citation type="submission" date="2020-02" db="EMBL/GenBank/DDBJ databases">
        <title>Genome sequencing for Draconibacterium sp. strain M1.</title>
        <authorList>
            <person name="Park S.-J."/>
        </authorList>
    </citation>
    <scope>NUCLEOTIDE SEQUENCE [LARGE SCALE GENOMIC DNA]</scope>
    <source>
        <strain evidence="5 6">M1</strain>
    </source>
</reference>
<name>A0A6C0RDH1_9BACT</name>
<dbReference type="Gene3D" id="3.40.50.300">
    <property type="entry name" value="P-loop containing nucleotide triphosphate hydrolases"/>
    <property type="match status" value="1"/>
</dbReference>
<dbReference type="KEGG" id="drc:G0Q07_12000"/>
<dbReference type="Pfam" id="PF00037">
    <property type="entry name" value="Fer4"/>
    <property type="match status" value="2"/>
</dbReference>
<protein>
    <submittedName>
        <fullName evidence="5">AAA family ATPase</fullName>
    </submittedName>
</protein>
<evidence type="ECO:0000313" key="5">
    <source>
        <dbReference type="EMBL" id="QIA08390.1"/>
    </source>
</evidence>
<evidence type="ECO:0000256" key="2">
    <source>
        <dbReference type="ARBA" id="ARBA00023004"/>
    </source>
</evidence>
<dbReference type="Gene3D" id="3.30.70.20">
    <property type="match status" value="1"/>
</dbReference>
<dbReference type="RefSeq" id="WP_163346309.1">
    <property type="nucleotide sequence ID" value="NZ_CP048409.1"/>
</dbReference>
<dbReference type="Proteomes" id="UP000474630">
    <property type="component" value="Chromosome"/>
</dbReference>
<gene>
    <name evidence="5" type="ORF">G0Q07_12000</name>
</gene>
<keyword evidence="1" id="KW-0479">Metal-binding</keyword>
<accession>A0A6C0RDH1</accession>
<dbReference type="PANTHER" id="PTHR43534:SF1">
    <property type="entry name" value="4FE-4S CLUSTER CONTAINING PARA FAMILY ATPASE PROTEIN"/>
    <property type="match status" value="1"/>
</dbReference>
<organism evidence="5 6">
    <name type="scientific">Draconibacterium halophilum</name>
    <dbReference type="NCBI Taxonomy" id="2706887"/>
    <lineage>
        <taxon>Bacteria</taxon>
        <taxon>Pseudomonadati</taxon>
        <taxon>Bacteroidota</taxon>
        <taxon>Bacteroidia</taxon>
        <taxon>Marinilabiliales</taxon>
        <taxon>Prolixibacteraceae</taxon>
        <taxon>Draconibacterium</taxon>
    </lineage>
</organism>
<dbReference type="InterPro" id="IPR017896">
    <property type="entry name" value="4Fe4S_Fe-S-bd"/>
</dbReference>
<dbReference type="GO" id="GO:0051536">
    <property type="term" value="F:iron-sulfur cluster binding"/>
    <property type="evidence" value="ECO:0007669"/>
    <property type="project" value="UniProtKB-KW"/>
</dbReference>
<dbReference type="SUPFAM" id="SSF52540">
    <property type="entry name" value="P-loop containing nucleoside triphosphate hydrolases"/>
    <property type="match status" value="1"/>
</dbReference>
<feature type="domain" description="4Fe-4S ferredoxin-type" evidence="4">
    <location>
        <begin position="89"/>
        <end position="118"/>
    </location>
</feature>
<evidence type="ECO:0000256" key="3">
    <source>
        <dbReference type="ARBA" id="ARBA00023014"/>
    </source>
</evidence>
<proteinExistence type="predicted"/>
<dbReference type="PANTHER" id="PTHR43534">
    <property type="entry name" value="MIND SUPERFAMILY P-LOOP ATPASE CONTAINING AN INSERTED FERREDOXIN DOMAIN"/>
    <property type="match status" value="1"/>
</dbReference>
<sequence length="297" mass="32685">MKEITVLSGKGGAGKTSITAALASLAQNAVFCDNDVDASDLHLILKPEIKETHQFDSGSLAFINQETCTKCRTCQDVCRFEAIFTNNDGSPEVNPLQCEGCRLCERLCPADAIQTHQNLNNNWYVSYTRFGAMVHAKMGVGEENSGKLVTRIREKAREIALENKADFVLNDGPPGIGCTAISSITGTNAVLLVIEPTVSGLHDAKRLVELVNSFQVPICAIINKYDINTEFTATVESYLKENKIVLVGKIPFSKMFVESILVEKSLIEFAPNHPISLNLKSIWKMIRQLLISKTCFQ</sequence>
<dbReference type="GO" id="GO:0046872">
    <property type="term" value="F:metal ion binding"/>
    <property type="evidence" value="ECO:0007669"/>
    <property type="project" value="UniProtKB-KW"/>
</dbReference>
<keyword evidence="6" id="KW-1185">Reference proteome</keyword>
<evidence type="ECO:0000256" key="1">
    <source>
        <dbReference type="ARBA" id="ARBA00022723"/>
    </source>
</evidence>
<dbReference type="SUPFAM" id="SSF54862">
    <property type="entry name" value="4Fe-4S ferredoxins"/>
    <property type="match status" value="1"/>
</dbReference>
<dbReference type="InterPro" id="IPR017900">
    <property type="entry name" value="4Fe4S_Fe_S_CS"/>
</dbReference>
<dbReference type="PROSITE" id="PS00198">
    <property type="entry name" value="4FE4S_FER_1"/>
    <property type="match status" value="1"/>
</dbReference>
<keyword evidence="2" id="KW-0408">Iron</keyword>
<dbReference type="PROSITE" id="PS51379">
    <property type="entry name" value="4FE4S_FER_2"/>
    <property type="match status" value="2"/>
</dbReference>
<dbReference type="AlphaFoldDB" id="A0A6C0RDH1"/>
<evidence type="ECO:0000313" key="6">
    <source>
        <dbReference type="Proteomes" id="UP000474630"/>
    </source>
</evidence>
<dbReference type="CDD" id="cd03110">
    <property type="entry name" value="SIMIBI_bact_arch"/>
    <property type="match status" value="1"/>
</dbReference>
<dbReference type="InterPro" id="IPR002586">
    <property type="entry name" value="CobQ/CobB/MinD/ParA_Nub-bd_dom"/>
</dbReference>
<dbReference type="Pfam" id="PF01656">
    <property type="entry name" value="CbiA"/>
    <property type="match status" value="1"/>
</dbReference>
<dbReference type="InterPro" id="IPR027417">
    <property type="entry name" value="P-loop_NTPase"/>
</dbReference>
<evidence type="ECO:0000259" key="4">
    <source>
        <dbReference type="PROSITE" id="PS51379"/>
    </source>
</evidence>
<feature type="domain" description="4Fe-4S ferredoxin-type" evidence="4">
    <location>
        <begin position="59"/>
        <end position="88"/>
    </location>
</feature>
<keyword evidence="3" id="KW-0411">Iron-sulfur</keyword>